<protein>
    <submittedName>
        <fullName evidence="6">Carotenoid 9,10(9, 10)-cleavage dioxygenase 1-like</fullName>
    </submittedName>
</protein>
<dbReference type="PANTHER" id="PTHR10543">
    <property type="entry name" value="BETA-CAROTENE DIOXYGENASE"/>
    <property type="match status" value="1"/>
</dbReference>
<dbReference type="Pfam" id="PF03055">
    <property type="entry name" value="RPE65"/>
    <property type="match status" value="2"/>
</dbReference>
<feature type="binding site" evidence="5">
    <location>
        <position position="260"/>
    </location>
    <ligand>
        <name>Fe cation</name>
        <dbReference type="ChEBI" id="CHEBI:24875"/>
        <note>catalytic</note>
    </ligand>
</feature>
<sequence length="405" mass="46826">MASILHVNCFMGRPPFSHKFDHHFRDSLHFSLSFKPLFRKLQQNSIWANVPNIIKEASVRLLDTFVDLTFEFVDQPLLPCQGNFAPVEERGEAIHVTSIEGRIPDDFQEGVYIRNGPNPLFGGLKSTKSVFGKSSHTWIEGEGMLHALYFCKECDGSWITAYNNRYVHTDTFKLEKERNKPAFLPAIEGNPRAVLSAFLLNWLRFGLVDKYLSNTNVFEHSGKFYSISENHIPQEIDIRTLETLENWDIDKGWRRPFTSHPKLIMVNLRIYRLIKHEKEGRARIGIMPRYGDADSVQWFEVESSCTFHIINCYEKDDEVVVLACRARDSIIPGPDFGLNKFEWFSKGFKDIGPVEETDEKPQGSFFSSAYEWKLNMDSGDVKERNLTGTEYSMDFPMMNEKFVGF</sequence>
<dbReference type="InterPro" id="IPR004294">
    <property type="entry name" value="Carotenoid_Oase"/>
</dbReference>
<dbReference type="GO" id="GO:0009570">
    <property type="term" value="C:chloroplast stroma"/>
    <property type="evidence" value="ECO:0007669"/>
    <property type="project" value="TreeGrafter"/>
</dbReference>
<gene>
    <name evidence="6" type="ORF">OLEA9_A112029</name>
</gene>
<keyword evidence="7" id="KW-1185">Reference proteome</keyword>
<dbReference type="PANTHER" id="PTHR10543:SF142">
    <property type="entry name" value="OS06G0162550 PROTEIN"/>
    <property type="match status" value="1"/>
</dbReference>
<evidence type="ECO:0000256" key="2">
    <source>
        <dbReference type="ARBA" id="ARBA00022723"/>
    </source>
</evidence>
<keyword evidence="3 6" id="KW-0223">Dioxygenase</keyword>
<proteinExistence type="inferred from homology"/>
<dbReference type="OrthoDB" id="1069523at2759"/>
<keyword evidence="2 5" id="KW-0479">Metal-binding</keyword>
<reference evidence="6 7" key="1">
    <citation type="submission" date="2019-12" db="EMBL/GenBank/DDBJ databases">
        <authorList>
            <person name="Alioto T."/>
            <person name="Alioto T."/>
            <person name="Gomez Garrido J."/>
        </authorList>
    </citation>
    <scope>NUCLEOTIDE SEQUENCE [LARGE SCALE GENOMIC DNA]</scope>
</reference>
<dbReference type="EMBL" id="CACTIH010003694">
    <property type="protein sequence ID" value="CAA2982420.1"/>
    <property type="molecule type" value="Genomic_DNA"/>
</dbReference>
<name>A0A8S0RTJ2_OLEEU</name>
<dbReference type="Gramene" id="OE9A112029T1">
    <property type="protein sequence ID" value="OE9A112029C1"/>
    <property type="gene ID" value="OE9A112029"/>
</dbReference>
<comment type="caution">
    <text evidence="6">The sequence shown here is derived from an EMBL/GenBank/DDBJ whole genome shotgun (WGS) entry which is preliminary data.</text>
</comment>
<keyword evidence="4 5" id="KW-0408">Iron</keyword>
<comment type="cofactor">
    <cofactor evidence="5">
        <name>Fe(2+)</name>
        <dbReference type="ChEBI" id="CHEBI:29033"/>
    </cofactor>
    <text evidence="5">Binds 1 Fe(2+) ion per subunit.</text>
</comment>
<evidence type="ECO:0000256" key="4">
    <source>
        <dbReference type="ARBA" id="ARBA00023004"/>
    </source>
</evidence>
<dbReference type="Proteomes" id="UP000594638">
    <property type="component" value="Unassembled WGS sequence"/>
</dbReference>
<comment type="similarity">
    <text evidence="1">Belongs to the carotenoid oxygenase family.</text>
</comment>
<evidence type="ECO:0000256" key="1">
    <source>
        <dbReference type="ARBA" id="ARBA00006787"/>
    </source>
</evidence>
<evidence type="ECO:0000313" key="6">
    <source>
        <dbReference type="EMBL" id="CAA2982420.1"/>
    </source>
</evidence>
<dbReference type="AlphaFoldDB" id="A0A8S0RTJ2"/>
<keyword evidence="3 6" id="KW-0560">Oxidoreductase</keyword>
<dbReference type="GO" id="GO:0046872">
    <property type="term" value="F:metal ion binding"/>
    <property type="evidence" value="ECO:0007669"/>
    <property type="project" value="UniProtKB-KW"/>
</dbReference>
<evidence type="ECO:0000256" key="3">
    <source>
        <dbReference type="ARBA" id="ARBA00022964"/>
    </source>
</evidence>
<accession>A0A8S0RTJ2</accession>
<evidence type="ECO:0000313" key="7">
    <source>
        <dbReference type="Proteomes" id="UP000594638"/>
    </source>
</evidence>
<evidence type="ECO:0000256" key="5">
    <source>
        <dbReference type="PIRSR" id="PIRSR604294-1"/>
    </source>
</evidence>
<dbReference type="GO" id="GO:0010436">
    <property type="term" value="F:carotenoid dioxygenase activity"/>
    <property type="evidence" value="ECO:0007669"/>
    <property type="project" value="TreeGrafter"/>
</dbReference>
<dbReference type="GO" id="GO:0016121">
    <property type="term" value="P:carotene catabolic process"/>
    <property type="evidence" value="ECO:0007669"/>
    <property type="project" value="TreeGrafter"/>
</dbReference>
<organism evidence="6 7">
    <name type="scientific">Olea europaea subsp. europaea</name>
    <dbReference type="NCBI Taxonomy" id="158383"/>
    <lineage>
        <taxon>Eukaryota</taxon>
        <taxon>Viridiplantae</taxon>
        <taxon>Streptophyta</taxon>
        <taxon>Embryophyta</taxon>
        <taxon>Tracheophyta</taxon>
        <taxon>Spermatophyta</taxon>
        <taxon>Magnoliopsida</taxon>
        <taxon>eudicotyledons</taxon>
        <taxon>Gunneridae</taxon>
        <taxon>Pentapetalae</taxon>
        <taxon>asterids</taxon>
        <taxon>lamiids</taxon>
        <taxon>Lamiales</taxon>
        <taxon>Oleaceae</taxon>
        <taxon>Oleeae</taxon>
        <taxon>Olea</taxon>
    </lineage>
</organism>